<evidence type="ECO:0000256" key="2">
    <source>
        <dbReference type="SAM" id="SignalP"/>
    </source>
</evidence>
<evidence type="ECO:0000256" key="1">
    <source>
        <dbReference type="ARBA" id="ARBA00022801"/>
    </source>
</evidence>
<comment type="caution">
    <text evidence="3">The sequence shown here is derived from an EMBL/GenBank/DDBJ whole genome shotgun (WGS) entry which is preliminary data.</text>
</comment>
<evidence type="ECO:0000313" key="4">
    <source>
        <dbReference type="Proteomes" id="UP000078486"/>
    </source>
</evidence>
<dbReference type="InterPro" id="IPR029018">
    <property type="entry name" value="Hex-like_dom2"/>
</dbReference>
<accession>A0A178IEV4</accession>
<dbReference type="AlphaFoldDB" id="A0A178IEV4"/>
<dbReference type="STRING" id="1184151.AW736_18455"/>
<name>A0A178IEV4_9BACT</name>
<dbReference type="RefSeq" id="WP_068771781.1">
    <property type="nucleotide sequence ID" value="NZ_CP109796.1"/>
</dbReference>
<keyword evidence="4" id="KW-1185">Reference proteome</keyword>
<evidence type="ECO:0008006" key="5">
    <source>
        <dbReference type="Google" id="ProtNLM"/>
    </source>
</evidence>
<reference evidence="3 4" key="1">
    <citation type="submission" date="2016-01" db="EMBL/GenBank/DDBJ databases">
        <title>High potential of lignocellulose degradation of a new Verrucomicrobia species.</title>
        <authorList>
            <person name="Wang Y."/>
            <person name="Shi Y."/>
            <person name="Qiu Z."/>
            <person name="Liu S."/>
            <person name="Yang H."/>
        </authorList>
    </citation>
    <scope>NUCLEOTIDE SEQUENCE [LARGE SCALE GENOMIC DNA]</scope>
    <source>
        <strain evidence="3 4">TSB47</strain>
    </source>
</reference>
<evidence type="ECO:0000313" key="3">
    <source>
        <dbReference type="EMBL" id="OAM88161.1"/>
    </source>
</evidence>
<keyword evidence="1" id="KW-0378">Hydrolase</keyword>
<dbReference type="OrthoDB" id="8038899at2"/>
<feature type="signal peptide" evidence="2">
    <location>
        <begin position="1"/>
        <end position="24"/>
    </location>
</feature>
<dbReference type="Pfam" id="PF16126">
    <property type="entry name" value="DUF4838"/>
    <property type="match status" value="1"/>
</dbReference>
<organism evidence="3 4">
    <name type="scientific">Termitidicoccus mucosus</name>
    <dbReference type="NCBI Taxonomy" id="1184151"/>
    <lineage>
        <taxon>Bacteria</taxon>
        <taxon>Pseudomonadati</taxon>
        <taxon>Verrucomicrobiota</taxon>
        <taxon>Opitutia</taxon>
        <taxon>Opitutales</taxon>
        <taxon>Opitutaceae</taxon>
        <taxon>Termitidicoccus</taxon>
    </lineage>
</organism>
<dbReference type="GO" id="GO:0016787">
    <property type="term" value="F:hydrolase activity"/>
    <property type="evidence" value="ECO:0007669"/>
    <property type="project" value="UniProtKB-KW"/>
</dbReference>
<dbReference type="Proteomes" id="UP000078486">
    <property type="component" value="Unassembled WGS sequence"/>
</dbReference>
<sequence>MKPRKSIITAALILMVSLLSPLDAAEKNITVDFERCMIVIPNKRNEVVKYAIDELAAHIKLISGVDVPIAKKAEKGKFPIYVGIQFPDDKTEFKTEEARWVLTPNKGIYLYGRDKIGGKKEAIKTYKDAALSSGTEAGTLFAVYEFLENVLGIRWVEPGPKGTACTPAKSFSYTPSAGSYKPQLIQRHMRAAYSENFRARAIADGFIPADLQLSGEEFAQRQDDEQVWRRRMRMGRPTVNFTYGHAFTKWWDKYGHTHPEYFALNKNGKRAPMGAKRADRIKMCVSNPALIKQIVDDHFATSKGLVINACENDSRDFCTCDNCKALDVVLPGEENLAIDDRMLTDRYVHFVNAVLREAKKRDPRMQVAFYFYSRYNEPPRREKLDDGTIIFLLPNLGDQMDFNKYCDDWNKAGARIVFMRPNDLNQDTGLPHGFEEKMFSKLKIANNHFSLRGTDYDICYGFWPVSGVANYIMARGFYRPERSFENWNDEYCGVFGEASGDMKNYYAYWRQIWNKRIDANMELIQKLTGAGKLLLRTRISHLTDLLYDESDFDKTDAFLGNALKRNLTAWQKDRIENMQLANQHSRLKYRAMCANRLAATATVEEQKETAQALYDFRRRHRLDLNINWEQLIYLENRYEDNAGLMRLLGTESADKNLRTYWLETEAKFNETRGNYNTPLR</sequence>
<dbReference type="PANTHER" id="PTHR47406:SF2">
    <property type="entry name" value="ALPHA GLUCURONIDASE N-TERMINAL DOMAIN-CONTAINING PROTEIN"/>
    <property type="match status" value="1"/>
</dbReference>
<dbReference type="EMBL" id="LRRQ01000143">
    <property type="protein sequence ID" value="OAM88161.1"/>
    <property type="molecule type" value="Genomic_DNA"/>
</dbReference>
<dbReference type="InterPro" id="IPR032287">
    <property type="entry name" value="DUF4838"/>
</dbReference>
<feature type="chain" id="PRO_5008088699" description="Alpha glucuronidase N-terminal domain-containing protein" evidence="2">
    <location>
        <begin position="25"/>
        <end position="680"/>
    </location>
</feature>
<dbReference type="Gene3D" id="3.30.379.10">
    <property type="entry name" value="Chitobiase/beta-hexosaminidase domain 2-like"/>
    <property type="match status" value="1"/>
</dbReference>
<gene>
    <name evidence="3" type="ORF">AW736_18455</name>
</gene>
<dbReference type="PANTHER" id="PTHR47406">
    <property type="entry name" value="COAGULATION FACTOR 5/8 TYPE, C-TERMINAL"/>
    <property type="match status" value="1"/>
</dbReference>
<protein>
    <recommendedName>
        <fullName evidence="5">Alpha glucuronidase N-terminal domain-containing protein</fullName>
    </recommendedName>
</protein>
<dbReference type="GO" id="GO:0005975">
    <property type="term" value="P:carbohydrate metabolic process"/>
    <property type="evidence" value="ECO:0007669"/>
    <property type="project" value="UniProtKB-ARBA"/>
</dbReference>
<keyword evidence="2" id="KW-0732">Signal</keyword>
<proteinExistence type="predicted"/>